<dbReference type="EMBL" id="CAJNOC010000116">
    <property type="protein sequence ID" value="CAF0716468.1"/>
    <property type="molecule type" value="Genomic_DNA"/>
</dbReference>
<comment type="caution">
    <text evidence="2">The sequence shown here is derived from an EMBL/GenBank/DDBJ whole genome shotgun (WGS) entry which is preliminary data.</text>
</comment>
<organism evidence="2 3">
    <name type="scientific">Brachionus calyciflorus</name>
    <dbReference type="NCBI Taxonomy" id="104777"/>
    <lineage>
        <taxon>Eukaryota</taxon>
        <taxon>Metazoa</taxon>
        <taxon>Spiralia</taxon>
        <taxon>Gnathifera</taxon>
        <taxon>Rotifera</taxon>
        <taxon>Eurotatoria</taxon>
        <taxon>Monogononta</taxon>
        <taxon>Pseudotrocha</taxon>
        <taxon>Ploima</taxon>
        <taxon>Brachionidae</taxon>
        <taxon>Brachionus</taxon>
    </lineage>
</organism>
<name>A0A813M3C3_9BILA</name>
<proteinExistence type="predicted"/>
<reference evidence="2" key="1">
    <citation type="submission" date="2021-02" db="EMBL/GenBank/DDBJ databases">
        <authorList>
            <person name="Nowell W R."/>
        </authorList>
    </citation>
    <scope>NUCLEOTIDE SEQUENCE</scope>
    <source>
        <strain evidence="2">Ploen Becks lab</strain>
    </source>
</reference>
<sequence>MSQFLAIIFSFFVILIANISLLETAYCTGKPSPTAQPNLNPIIDEKPVFVREIKNAKLYRIGTGDDSINIVHLWGTPYEMGFAHGTIVKEELSGLILTFWKYMESEIMSSINGTTKGFFRVDFLKRVSDLGLDIALDIENSITDKYTGHYFAEEIQGMSDATGIDKKLFRRIHLIGELTKGSCSMFGAWGSALPGSDGLLQLRALDWVVDGGLQNFPEITVYHPNKNSSYGHDFANIGWSGWIGSIQGYSSKKLAISEIGVSYPDETFGKESRFGTPFTYALRDILQFDNTFDDAFNRLTNGKRTCNLILGVGDGKINKFNSVQYSASVANFMNDTTLKPEGDWHPKIDNVVYHGMDWLCPSFNQVMAQQIMKLYGNLTPENAIRDVTSIVQTGSLLVTYYDFKNDLIYTANARGHNEKGHKNAYERSFVKVNMNEIFSESRPNL</sequence>
<evidence type="ECO:0000313" key="3">
    <source>
        <dbReference type="Proteomes" id="UP000663879"/>
    </source>
</evidence>
<evidence type="ECO:0000313" key="2">
    <source>
        <dbReference type="EMBL" id="CAF0716468.1"/>
    </source>
</evidence>
<protein>
    <submittedName>
        <fullName evidence="2">Uncharacterized protein</fullName>
    </submittedName>
</protein>
<dbReference type="AlphaFoldDB" id="A0A813M3C3"/>
<feature type="chain" id="PRO_5032269312" evidence="1">
    <location>
        <begin position="25"/>
        <end position="445"/>
    </location>
</feature>
<dbReference type="Gene3D" id="3.60.60.10">
    <property type="entry name" value="Penicillin V Acylase, Chain A"/>
    <property type="match status" value="1"/>
</dbReference>
<feature type="signal peptide" evidence="1">
    <location>
        <begin position="1"/>
        <end position="24"/>
    </location>
</feature>
<dbReference type="PANTHER" id="PTHR35190:SF2">
    <property type="entry name" value="PROTEIN DCD1B"/>
    <property type="match status" value="1"/>
</dbReference>
<evidence type="ECO:0000256" key="1">
    <source>
        <dbReference type="SAM" id="SignalP"/>
    </source>
</evidence>
<dbReference type="Proteomes" id="UP000663879">
    <property type="component" value="Unassembled WGS sequence"/>
</dbReference>
<dbReference type="OrthoDB" id="189997at2759"/>
<keyword evidence="1" id="KW-0732">Signal</keyword>
<gene>
    <name evidence="2" type="ORF">OXX778_LOCUS1704</name>
</gene>
<accession>A0A813M3C3</accession>
<dbReference type="PANTHER" id="PTHR35190">
    <property type="entry name" value="PROTEIN DCD1B"/>
    <property type="match status" value="1"/>
</dbReference>
<dbReference type="InterPro" id="IPR047803">
    <property type="entry name" value="DCD1A/B-like"/>
</dbReference>
<keyword evidence="3" id="KW-1185">Reference proteome</keyword>